<evidence type="ECO:0000313" key="4">
    <source>
        <dbReference type="Proteomes" id="UP001248134"/>
    </source>
</evidence>
<gene>
    <name evidence="2" type="ORF">COF81_07735</name>
    <name evidence="1" type="ORF">FOS08_24130</name>
</gene>
<proteinExistence type="predicted"/>
<protein>
    <submittedName>
        <fullName evidence="1">Uncharacterized protein</fullName>
    </submittedName>
</protein>
<reference evidence="2 3" key="1">
    <citation type="submission" date="2017-09" db="EMBL/GenBank/DDBJ databases">
        <title>Large-scale bioinformatics analysis of Bacillus genomes uncovers conserved roles of natural products in bacterial physiology.</title>
        <authorList>
            <consortium name="Agbiome Team Llc"/>
            <person name="Bleich R.M."/>
            <person name="Grubbs K.J."/>
            <person name="Santa Maria K.C."/>
            <person name="Allen S.E."/>
            <person name="Farag S."/>
            <person name="Shank E.A."/>
            <person name="Bowers A."/>
        </authorList>
    </citation>
    <scope>NUCLEOTIDE SEQUENCE [LARGE SCALE GENOMIC DNA]</scope>
    <source>
        <strain evidence="2 3">AFS037265</strain>
    </source>
</reference>
<dbReference type="AlphaFoldDB" id="A0AAJ2DM94"/>
<comment type="caution">
    <text evidence="1">The sequence shown here is derived from an EMBL/GenBank/DDBJ whole genome shotgun (WGS) entry which is preliminary data.</text>
</comment>
<dbReference type="EMBL" id="VLYX01000042">
    <property type="protein sequence ID" value="MDR4328870.1"/>
    <property type="molecule type" value="Genomic_DNA"/>
</dbReference>
<evidence type="ECO:0000313" key="1">
    <source>
        <dbReference type="EMBL" id="MDR4328870.1"/>
    </source>
</evidence>
<sequence>MNFIDLIGAESGRDAELVGRSGSGQGHGRKSLEVYSKLAITDAQQGYNEVINNLITSTLRVVSASLVLPPIGGLA</sequence>
<dbReference type="Proteomes" id="UP001248134">
    <property type="component" value="Unassembled WGS sequence"/>
</dbReference>
<accession>A0AAJ2DM94</accession>
<evidence type="ECO:0000313" key="3">
    <source>
        <dbReference type="Proteomes" id="UP000221918"/>
    </source>
</evidence>
<evidence type="ECO:0000313" key="2">
    <source>
        <dbReference type="EMBL" id="PHF01854.1"/>
    </source>
</evidence>
<name>A0AAJ2DM94_9BACI</name>
<organism evidence="1 4">
    <name type="scientific">Bacillus pseudomycoides</name>
    <dbReference type="NCBI Taxonomy" id="64104"/>
    <lineage>
        <taxon>Bacteria</taxon>
        <taxon>Bacillati</taxon>
        <taxon>Bacillota</taxon>
        <taxon>Bacilli</taxon>
        <taxon>Bacillales</taxon>
        <taxon>Bacillaceae</taxon>
        <taxon>Bacillus</taxon>
        <taxon>Bacillus cereus group</taxon>
    </lineage>
</organism>
<dbReference type="Proteomes" id="UP000221918">
    <property type="component" value="Unassembled WGS sequence"/>
</dbReference>
<reference evidence="1" key="2">
    <citation type="submission" date="2019-07" db="EMBL/GenBank/DDBJ databases">
        <title>Phylogenomic Reclassification of ATCC Bacillus Strains and Various Taxa within the Genus Bacillus.</title>
        <authorList>
            <person name="Riojas M.A."/>
            <person name="Frank A.M."/>
            <person name="Fenn S.L."/>
            <person name="King S.P."/>
            <person name="Brower S.M."/>
            <person name="Hazbon M.H."/>
        </authorList>
    </citation>
    <scope>NUCLEOTIDE SEQUENCE</scope>
    <source>
        <strain evidence="1">NR-12239</strain>
    </source>
</reference>
<dbReference type="EMBL" id="NUTL01000030">
    <property type="protein sequence ID" value="PHF01854.1"/>
    <property type="molecule type" value="Genomic_DNA"/>
</dbReference>